<dbReference type="EMBL" id="BJCL01000015">
    <property type="protein sequence ID" value="GCL65292.1"/>
    <property type="molecule type" value="Genomic_DNA"/>
</dbReference>
<dbReference type="NCBIfam" id="NF038127">
    <property type="entry name" value="FDP_fam"/>
    <property type="match status" value="1"/>
</dbReference>
<name>A0A480AYF6_9BURK</name>
<keyword evidence="1" id="KW-0732">Signal</keyword>
<dbReference type="Pfam" id="PF07589">
    <property type="entry name" value="PEP-CTERM"/>
    <property type="match status" value="1"/>
</dbReference>
<evidence type="ECO:0000313" key="4">
    <source>
        <dbReference type="Proteomes" id="UP000301751"/>
    </source>
</evidence>
<protein>
    <recommendedName>
        <fullName evidence="2">Ice-binding protein C-terminal domain-containing protein</fullName>
    </recommendedName>
</protein>
<comment type="caution">
    <text evidence="3">The sequence shown here is derived from an EMBL/GenBank/DDBJ whole genome shotgun (WGS) entry which is preliminary data.</text>
</comment>
<evidence type="ECO:0000256" key="1">
    <source>
        <dbReference type="SAM" id="SignalP"/>
    </source>
</evidence>
<evidence type="ECO:0000259" key="2">
    <source>
        <dbReference type="Pfam" id="PF07589"/>
    </source>
</evidence>
<feature type="signal peptide" evidence="1">
    <location>
        <begin position="1"/>
        <end position="25"/>
    </location>
</feature>
<dbReference type="RefSeq" id="WP_137735005.1">
    <property type="nucleotide sequence ID" value="NZ_BJCL01000015.1"/>
</dbReference>
<feature type="chain" id="PRO_5019740291" description="Ice-binding protein C-terminal domain-containing protein" evidence="1">
    <location>
        <begin position="26"/>
        <end position="186"/>
    </location>
</feature>
<dbReference type="NCBIfam" id="TIGR02595">
    <property type="entry name" value="PEP_CTERM"/>
    <property type="match status" value="1"/>
</dbReference>
<keyword evidence="4" id="KW-1185">Reference proteome</keyword>
<accession>A0A480AYF6</accession>
<reference evidence="4" key="1">
    <citation type="submission" date="2019-03" db="EMBL/GenBank/DDBJ databases">
        <title>Aquabacterium pictum sp.nov., the first bacteriochlorophyll a-containing freshwater bacterium in the genus Aquabacterium of the class Betaproteobacteria.</title>
        <authorList>
            <person name="Hirose S."/>
            <person name="Tank M."/>
            <person name="Hara E."/>
            <person name="Tamaki H."/>
            <person name="Takaichi S."/>
            <person name="Haruta S."/>
            <person name="Hanada S."/>
        </authorList>
    </citation>
    <scope>NUCLEOTIDE SEQUENCE [LARGE SCALE GENOMIC DNA]</scope>
    <source>
        <strain evidence="4">W35</strain>
    </source>
</reference>
<dbReference type="AlphaFoldDB" id="A0A480AYF6"/>
<dbReference type="OrthoDB" id="6365843at2"/>
<evidence type="ECO:0000313" key="3">
    <source>
        <dbReference type="EMBL" id="GCL65292.1"/>
    </source>
</evidence>
<dbReference type="Proteomes" id="UP000301751">
    <property type="component" value="Unassembled WGS sequence"/>
</dbReference>
<organism evidence="3 4">
    <name type="scientific">Pseudaquabacterium pictum</name>
    <dbReference type="NCBI Taxonomy" id="2315236"/>
    <lineage>
        <taxon>Bacteria</taxon>
        <taxon>Pseudomonadati</taxon>
        <taxon>Pseudomonadota</taxon>
        <taxon>Betaproteobacteria</taxon>
        <taxon>Burkholderiales</taxon>
        <taxon>Sphaerotilaceae</taxon>
        <taxon>Pseudaquabacterium</taxon>
    </lineage>
</organism>
<proteinExistence type="predicted"/>
<dbReference type="InterPro" id="IPR013424">
    <property type="entry name" value="Ice-binding_C"/>
</dbReference>
<feature type="domain" description="Ice-binding protein C-terminal" evidence="2">
    <location>
        <begin position="161"/>
        <end position="185"/>
    </location>
</feature>
<sequence>MNALHTFARTAAAATLALASLAAQADVARFSQTGQFAFSSDVHSFNLDVDTASDLRLWTTSFAGGQGDPLLAVFDIASGGLLSLGDDVDNPYGQVDPTQGSLDAGIVITDLAPGRYQVAVSLSPNLPVGSTWAEGYKLRTSQGLPIGSRWTVQVALTNAAPIPEPTTTALLLAGLATVGWLARRRG</sequence>
<gene>
    <name evidence="3" type="ORF">AQPW35_43730</name>
</gene>